<dbReference type="Proteomes" id="UP001205906">
    <property type="component" value="Unassembled WGS sequence"/>
</dbReference>
<keyword evidence="2" id="KW-1185">Reference proteome</keyword>
<protein>
    <submittedName>
        <fullName evidence="1">Uncharacterized protein</fullName>
    </submittedName>
</protein>
<comment type="caution">
    <text evidence="1">The sequence shown here is derived from an EMBL/GenBank/DDBJ whole genome shotgun (WGS) entry which is preliminary data.</text>
</comment>
<gene>
    <name evidence="1" type="ORF">NGM99_21130</name>
</gene>
<dbReference type="EMBL" id="JAMXQS010000014">
    <property type="protein sequence ID" value="MCO6052296.1"/>
    <property type="molecule type" value="Genomic_DNA"/>
</dbReference>
<name>A0ABT1CEA0_9HYPH</name>
<sequence length="149" mass="16116">MLPAVPLTRRNQLPGLQRVSASSSRPSSYIWASSKERAAKPIPDKPAPVASVLLNMESLHKLTAAIEGLGVYSVQNRKAAEGPAIDRLENVSEPLFEALSEHRRVIQELPDLDGKVAVAALLQRMSDISAVAAGEHSAWCFTTSMCKLE</sequence>
<proteinExistence type="predicted"/>
<organism evidence="1 2">
    <name type="scientific">Mesorhizobium liriopis</name>
    <dbReference type="NCBI Taxonomy" id="2953882"/>
    <lineage>
        <taxon>Bacteria</taxon>
        <taxon>Pseudomonadati</taxon>
        <taxon>Pseudomonadota</taxon>
        <taxon>Alphaproteobacteria</taxon>
        <taxon>Hyphomicrobiales</taxon>
        <taxon>Phyllobacteriaceae</taxon>
        <taxon>Mesorhizobium</taxon>
    </lineage>
</organism>
<accession>A0ABT1CEA0</accession>
<evidence type="ECO:0000313" key="1">
    <source>
        <dbReference type="EMBL" id="MCO6052296.1"/>
    </source>
</evidence>
<reference evidence="1 2" key="1">
    <citation type="submission" date="2022-06" db="EMBL/GenBank/DDBJ databases">
        <title>Mesorhizobium sp. strain RP14 Genome sequencing and assembly.</title>
        <authorList>
            <person name="Kim I."/>
        </authorList>
    </citation>
    <scope>NUCLEOTIDE SEQUENCE [LARGE SCALE GENOMIC DNA]</scope>
    <source>
        <strain evidence="2">RP14(2022)</strain>
    </source>
</reference>
<evidence type="ECO:0000313" key="2">
    <source>
        <dbReference type="Proteomes" id="UP001205906"/>
    </source>
</evidence>
<dbReference type="RefSeq" id="WP_252822679.1">
    <property type="nucleotide sequence ID" value="NZ_JAMXQS010000014.1"/>
</dbReference>